<dbReference type="PROSITE" id="PS50096">
    <property type="entry name" value="IQ"/>
    <property type="match status" value="1"/>
</dbReference>
<dbReference type="SMART" id="SM00015">
    <property type="entry name" value="IQ"/>
    <property type="match status" value="1"/>
</dbReference>
<dbReference type="AlphaFoldDB" id="A0AAD5Y5C9"/>
<comment type="caution">
    <text evidence="3">The sequence shown here is derived from an EMBL/GenBank/DDBJ whole genome shotgun (WGS) entry which is preliminary data.</text>
</comment>
<dbReference type="CDD" id="cd00014">
    <property type="entry name" value="CH_SF"/>
    <property type="match status" value="1"/>
</dbReference>
<dbReference type="PROSITE" id="PS50010">
    <property type="entry name" value="DH_2"/>
    <property type="match status" value="1"/>
</dbReference>
<dbReference type="Gene3D" id="1.20.900.10">
    <property type="entry name" value="Dbl homology (DH) domain"/>
    <property type="match status" value="1"/>
</dbReference>
<feature type="region of interest" description="Disordered" evidence="1">
    <location>
        <begin position="482"/>
        <end position="513"/>
    </location>
</feature>
<organism evidence="3 4">
    <name type="scientific">Boothiomyces macroporosus</name>
    <dbReference type="NCBI Taxonomy" id="261099"/>
    <lineage>
        <taxon>Eukaryota</taxon>
        <taxon>Fungi</taxon>
        <taxon>Fungi incertae sedis</taxon>
        <taxon>Chytridiomycota</taxon>
        <taxon>Chytridiomycota incertae sedis</taxon>
        <taxon>Chytridiomycetes</taxon>
        <taxon>Rhizophydiales</taxon>
        <taxon>Terramycetaceae</taxon>
        <taxon>Boothiomyces</taxon>
    </lineage>
</organism>
<evidence type="ECO:0000259" key="2">
    <source>
        <dbReference type="PROSITE" id="PS50010"/>
    </source>
</evidence>
<feature type="domain" description="DH" evidence="2">
    <location>
        <begin position="612"/>
        <end position="859"/>
    </location>
</feature>
<dbReference type="Gene3D" id="1.20.5.190">
    <property type="match status" value="1"/>
</dbReference>
<name>A0AAD5Y5C9_9FUNG</name>
<dbReference type="InterPro" id="IPR000048">
    <property type="entry name" value="IQ_motif_EF-hand-BS"/>
</dbReference>
<evidence type="ECO:0000313" key="4">
    <source>
        <dbReference type="Proteomes" id="UP001210925"/>
    </source>
</evidence>
<feature type="compositionally biased region" description="Acidic residues" evidence="1">
    <location>
        <begin position="552"/>
        <end position="561"/>
    </location>
</feature>
<dbReference type="InterPro" id="IPR000219">
    <property type="entry name" value="DH_dom"/>
</dbReference>
<dbReference type="SUPFAM" id="SSF48065">
    <property type="entry name" value="DBL homology domain (DH-domain)"/>
    <property type="match status" value="1"/>
</dbReference>
<dbReference type="InterPro" id="IPR035899">
    <property type="entry name" value="DBL_dom_sf"/>
</dbReference>
<evidence type="ECO:0000256" key="1">
    <source>
        <dbReference type="SAM" id="MobiDB-lite"/>
    </source>
</evidence>
<feature type="compositionally biased region" description="Pro residues" evidence="1">
    <location>
        <begin position="98"/>
        <end position="108"/>
    </location>
</feature>
<gene>
    <name evidence="3" type="ORF">HK103_005208</name>
</gene>
<sequence>MFRQSSIDSKGGPVQRPQVPMVPPPQIRPMNGMQNGQPMPNGMPIGMRPPLQHPARGSSAAKLKLNEKGQPIQQPVQQHMQPMQQHTQPMQQHMQPPMQMPPQQPPQPVQNQMPARNSPVSRSSDNSPEQERISFSTMDFFDRFVRPANEKGLLRTPLPTPISRSHIRASSIQLLQAARLESHDVSVQDDNYGGIINLTNNGLNQIIAFLVYKQQAKAATTIQKHWRGYSSRKKTKRLNKKPSREIETDRLLYLEQYVNEISILYDDILHAQRNSNNAAPSNNEIIFMKKLNNPETYRVCNDFLNMIAEFEDHPQMKNQRMTVLPGTMEYQNTMMMYMEYAPKVLAWISNVLHISFKPNEDLLFILRSGDILCRLACTLYQRVECHLLDKSLEYGIHKIIFFLELCKSLHIKRALLFKVSDLLVWPDADPHKKSALIVLRTVIALEKHARKSGWQGPTIDLKAKVSLDLGVSSRESVLKVASQEFQPRQGSPSASINSTESKNGANVSRTPSNLAISKPTFSLPEIPEVSAQISAHMDLSPAAQAHDYSDISSDEEFEQEDKESVADTEISHLMNAASIADKKTVPVPSKEVEEMQDPQKVLQDAIRLRIKHRTQAIEDFIGEEETYVGNLSNVADYLNTLIKQRRRLSNVMPAITDEEKKNIPMPQNFSLSGSSLHPLPNESDRAYKFRLETEIEEIQKLHGVIQGMVNIHGEFVENLKSSWNENANTFIVGPSVSAFSAAIHRPYSTYAVVALSGTHKTHLTLTTRGEVEQSEFVNRIVNKYVVSSLNSEPAQEPSAQDWSWYLSRPIHRLSSYPHFLSIIHGETKVRLHPLVDTDNKKLRISSIKFECIAMAIKEHLGTS</sequence>
<feature type="region of interest" description="Disordered" evidence="1">
    <location>
        <begin position="1"/>
        <end position="132"/>
    </location>
</feature>
<evidence type="ECO:0000313" key="3">
    <source>
        <dbReference type="EMBL" id="KAJ3256713.1"/>
    </source>
</evidence>
<dbReference type="Proteomes" id="UP001210925">
    <property type="component" value="Unassembled WGS sequence"/>
</dbReference>
<dbReference type="Pfam" id="PF00612">
    <property type="entry name" value="IQ"/>
    <property type="match status" value="1"/>
</dbReference>
<dbReference type="EMBL" id="JADGKB010000047">
    <property type="protein sequence ID" value="KAJ3256713.1"/>
    <property type="molecule type" value="Genomic_DNA"/>
</dbReference>
<proteinExistence type="predicted"/>
<dbReference type="CDD" id="cd23767">
    <property type="entry name" value="IQCD"/>
    <property type="match status" value="1"/>
</dbReference>
<feature type="compositionally biased region" description="Low complexity" evidence="1">
    <location>
        <begin position="70"/>
        <end position="97"/>
    </location>
</feature>
<accession>A0AAD5Y5C9</accession>
<dbReference type="InterPro" id="IPR036872">
    <property type="entry name" value="CH_dom_sf"/>
</dbReference>
<feature type="region of interest" description="Disordered" evidence="1">
    <location>
        <begin position="543"/>
        <end position="566"/>
    </location>
</feature>
<keyword evidence="4" id="KW-1185">Reference proteome</keyword>
<feature type="compositionally biased region" description="Polar residues" evidence="1">
    <location>
        <begin position="118"/>
        <end position="132"/>
    </location>
</feature>
<dbReference type="GO" id="GO:0005085">
    <property type="term" value="F:guanyl-nucleotide exchange factor activity"/>
    <property type="evidence" value="ECO:0007669"/>
    <property type="project" value="InterPro"/>
</dbReference>
<dbReference type="Gene3D" id="1.10.418.10">
    <property type="entry name" value="Calponin-like domain"/>
    <property type="match status" value="1"/>
</dbReference>
<protein>
    <recommendedName>
        <fullName evidence="2">DH domain-containing protein</fullName>
    </recommendedName>
</protein>
<feature type="compositionally biased region" description="Polar residues" evidence="1">
    <location>
        <begin position="483"/>
        <end position="513"/>
    </location>
</feature>
<dbReference type="SUPFAM" id="SSF47576">
    <property type="entry name" value="Calponin-homology domain, CH-domain"/>
    <property type="match status" value="1"/>
</dbReference>
<reference evidence="3" key="1">
    <citation type="submission" date="2020-05" db="EMBL/GenBank/DDBJ databases">
        <title>Phylogenomic resolution of chytrid fungi.</title>
        <authorList>
            <person name="Stajich J.E."/>
            <person name="Amses K."/>
            <person name="Simmons R."/>
            <person name="Seto K."/>
            <person name="Myers J."/>
            <person name="Bonds A."/>
            <person name="Quandt C.A."/>
            <person name="Barry K."/>
            <person name="Liu P."/>
            <person name="Grigoriev I."/>
            <person name="Longcore J.E."/>
            <person name="James T.Y."/>
        </authorList>
    </citation>
    <scope>NUCLEOTIDE SEQUENCE</scope>
    <source>
        <strain evidence="3">PLAUS21</strain>
    </source>
</reference>